<comment type="caution">
    <text evidence="1">The sequence shown here is derived from an EMBL/GenBank/DDBJ whole genome shotgun (WGS) entry which is preliminary data.</text>
</comment>
<evidence type="ECO:0000313" key="1">
    <source>
        <dbReference type="EMBL" id="TCT34341.1"/>
    </source>
</evidence>
<organism evidence="1 2">
    <name type="scientific">Providencia alcalifaciens</name>
    <dbReference type="NCBI Taxonomy" id="126385"/>
    <lineage>
        <taxon>Bacteria</taxon>
        <taxon>Pseudomonadati</taxon>
        <taxon>Pseudomonadota</taxon>
        <taxon>Gammaproteobacteria</taxon>
        <taxon>Enterobacterales</taxon>
        <taxon>Morganellaceae</taxon>
        <taxon>Providencia</taxon>
    </lineage>
</organism>
<gene>
    <name evidence="1" type="ORF">EC835_10552</name>
</gene>
<dbReference type="Proteomes" id="UP000295055">
    <property type="component" value="Unassembled WGS sequence"/>
</dbReference>
<sequence length="229" mass="26088">MINLKNKFNQFKLHFEVYKESFENYKESQEKHLIDLKNFIGRNTSILTKDKESTEQYILQAEDEVRINQEKYSGYEAAITKIDNFLNDLESGDNLDYAVDFINKLQSIIDSLPQKPAVFPKDILLSEPFTQQAVLSFYNNKVIIDQAFCNLNAQYLQFSEVANETLTRMNEPQISICLNGNQKESMMIEQIATLSSKDGSPVDNNLLNAFGPSAIYGGGGIYLGIPHNY</sequence>
<protein>
    <submittedName>
        <fullName evidence="1">Uncharacterized protein</fullName>
    </submittedName>
</protein>
<name>A0A4R3NI30_9GAMM</name>
<dbReference type="AlphaFoldDB" id="A0A4R3NI30"/>
<reference evidence="1 2" key="1">
    <citation type="submission" date="2019-03" db="EMBL/GenBank/DDBJ databases">
        <title>Genomic analyses of the natural microbiome of Caenorhabditis elegans.</title>
        <authorList>
            <person name="Samuel B."/>
        </authorList>
    </citation>
    <scope>NUCLEOTIDE SEQUENCE [LARGE SCALE GENOMIC DNA]</scope>
    <source>
        <strain evidence="1 2">JUb102</strain>
    </source>
</reference>
<proteinExistence type="predicted"/>
<accession>A0A4R3NI30</accession>
<evidence type="ECO:0000313" key="2">
    <source>
        <dbReference type="Proteomes" id="UP000295055"/>
    </source>
</evidence>
<dbReference type="EMBL" id="SMAS01000005">
    <property type="protein sequence ID" value="TCT34341.1"/>
    <property type="molecule type" value="Genomic_DNA"/>
</dbReference>
<dbReference type="RefSeq" id="WP_132496316.1">
    <property type="nucleotide sequence ID" value="NZ_SMAS01000005.1"/>
</dbReference>